<sequence length="196" mass="23413">MKDIHQRLGEIKERITDKSFRENKGLGNEIGFHIFDYEPKYEMLVRDYVFNLQKQIKKENTDIKIREFDLYEIMLEVLEQRGYLEKNFEMEQKKGSEFVFYATEKTLRLTSQNEDNKIVQYIIDRTQSDEIVFLTGVGKVWPIIRSHTVLNNLHRALDKVPVVLFFPGTYDGGSLMLFNEIKDDNYYRAFQLVDKY</sequence>
<evidence type="ECO:0000313" key="1">
    <source>
        <dbReference type="EMBL" id="MCB5446199.1"/>
    </source>
</evidence>
<gene>
    <name evidence="1" type="ORF">LIP50_08305</name>
</gene>
<dbReference type="Pfam" id="PF08747">
    <property type="entry name" value="BrxB"/>
    <property type="match status" value="1"/>
</dbReference>
<accession>A0ABS8CXJ8</accession>
<comment type="caution">
    <text evidence="1">The sequence shown here is derived from an EMBL/GenBank/DDBJ whole genome shotgun (WGS) entry which is preliminary data.</text>
</comment>
<proteinExistence type="predicted"/>
<dbReference type="EMBL" id="JAJBMB010000007">
    <property type="protein sequence ID" value="MCB5446199.1"/>
    <property type="molecule type" value="Genomic_DNA"/>
</dbReference>
<name>A0ABS8CXJ8_9FIRM</name>
<dbReference type="Proteomes" id="UP001299409">
    <property type="component" value="Unassembled WGS sequence"/>
</dbReference>
<dbReference type="RefSeq" id="WP_226924211.1">
    <property type="nucleotide sequence ID" value="NZ_BAABXU010000001.1"/>
</dbReference>
<keyword evidence="2" id="KW-1185">Reference proteome</keyword>
<reference evidence="1 2" key="1">
    <citation type="submission" date="2021-10" db="EMBL/GenBank/DDBJ databases">
        <title>Collection of gut derived symbiotic bacterial strains cultured from healthy donors.</title>
        <authorList>
            <person name="Lin H."/>
            <person name="Littmann E."/>
            <person name="Claire K."/>
            <person name="Pamer E."/>
        </authorList>
    </citation>
    <scope>NUCLEOTIDE SEQUENCE [LARGE SCALE GENOMIC DNA]</scope>
    <source>
        <strain evidence="1 2">MSK.17.68</strain>
    </source>
</reference>
<organism evidence="1 2">
    <name type="scientific">Intestinibacter bartlettii</name>
    <dbReference type="NCBI Taxonomy" id="261299"/>
    <lineage>
        <taxon>Bacteria</taxon>
        <taxon>Bacillati</taxon>
        <taxon>Bacillota</taxon>
        <taxon>Clostridia</taxon>
        <taxon>Peptostreptococcales</taxon>
        <taxon>Peptostreptococcaceae</taxon>
        <taxon>Intestinibacter</taxon>
    </lineage>
</organism>
<dbReference type="InterPro" id="IPR014858">
    <property type="entry name" value="BrxB"/>
</dbReference>
<evidence type="ECO:0000313" key="2">
    <source>
        <dbReference type="Proteomes" id="UP001299409"/>
    </source>
</evidence>
<protein>
    <submittedName>
        <fullName evidence="1">DUF1788 domain-containing protein</fullName>
    </submittedName>
</protein>